<organism evidence="3 4">
    <name type="scientific">Telmatospirillum siberiense</name>
    <dbReference type="NCBI Taxonomy" id="382514"/>
    <lineage>
        <taxon>Bacteria</taxon>
        <taxon>Pseudomonadati</taxon>
        <taxon>Pseudomonadota</taxon>
        <taxon>Alphaproteobacteria</taxon>
        <taxon>Rhodospirillales</taxon>
        <taxon>Rhodospirillaceae</taxon>
        <taxon>Telmatospirillum</taxon>
    </lineage>
</organism>
<accession>A0A2N3PWB4</accession>
<dbReference type="Proteomes" id="UP000233293">
    <property type="component" value="Unassembled WGS sequence"/>
</dbReference>
<keyword evidence="3" id="KW-0808">Transferase</keyword>
<feature type="binding site" evidence="2">
    <location>
        <position position="133"/>
    </location>
    <ligand>
        <name>substrate</name>
    </ligand>
</feature>
<dbReference type="GO" id="GO:0003839">
    <property type="term" value="F:gamma-glutamylcyclotransferase activity"/>
    <property type="evidence" value="ECO:0007669"/>
    <property type="project" value="InterPro"/>
</dbReference>
<evidence type="ECO:0000256" key="1">
    <source>
        <dbReference type="ARBA" id="ARBA00023239"/>
    </source>
</evidence>
<dbReference type="InterPro" id="IPR036568">
    <property type="entry name" value="GGCT-like_sf"/>
</dbReference>
<dbReference type="InterPro" id="IPR017939">
    <property type="entry name" value="G-Glutamylcylcotransferase"/>
</dbReference>
<evidence type="ECO:0000256" key="2">
    <source>
        <dbReference type="PIRSR" id="PIRSR617939-2"/>
    </source>
</evidence>
<dbReference type="InterPro" id="IPR013024">
    <property type="entry name" value="GGCT-like"/>
</dbReference>
<dbReference type="OrthoDB" id="141582at2"/>
<evidence type="ECO:0000313" key="3">
    <source>
        <dbReference type="EMBL" id="PKU24703.1"/>
    </source>
</evidence>
<dbReference type="PANTHER" id="PTHR12935:SF0">
    <property type="entry name" value="GAMMA-GLUTAMYLCYCLOTRANSFERASE"/>
    <property type="match status" value="1"/>
</dbReference>
<dbReference type="RefSeq" id="WP_101250497.1">
    <property type="nucleotide sequence ID" value="NZ_PIUM01000009.1"/>
</dbReference>
<protein>
    <submittedName>
        <fullName evidence="3">Gamma-glutamylcyclotransferase</fullName>
    </submittedName>
</protein>
<gene>
    <name evidence="3" type="ORF">CWS72_10220</name>
</gene>
<reference evidence="4" key="1">
    <citation type="submission" date="2017-12" db="EMBL/GenBank/DDBJ databases">
        <title>Draft genome sequence of Telmatospirillum siberiense 26-4b1T, an acidotolerant peatland alphaproteobacterium potentially involved in sulfur cycling.</title>
        <authorList>
            <person name="Hausmann B."/>
            <person name="Pjevac P."/>
            <person name="Schreck K."/>
            <person name="Herbold C.W."/>
            <person name="Daims H."/>
            <person name="Wagner M."/>
            <person name="Pester M."/>
            <person name="Loy A."/>
        </authorList>
    </citation>
    <scope>NUCLEOTIDE SEQUENCE [LARGE SCALE GENOMIC DNA]</scope>
    <source>
        <strain evidence="4">26-4b1</strain>
    </source>
</reference>
<sequence>MSTTRPKSPILYFAYGANMNGGQISSRCRTKPRVVAVAKLPGYGIAFFGHSERWDGGEETALARAEESLWGVVYELSHSAFDHLDAWQGAKLDGSGPYFHSPAEAIGEDGTTYAVLLYRKDILGEARAPSTEYLEHIVSGAEEHGLPAAYVRKLRSITSEKAGYPVPRADDADRILGAALSCAC</sequence>
<keyword evidence="4" id="KW-1185">Reference proteome</keyword>
<dbReference type="AlphaFoldDB" id="A0A2N3PWB4"/>
<dbReference type="CDD" id="cd06661">
    <property type="entry name" value="GGCT_like"/>
    <property type="match status" value="1"/>
</dbReference>
<evidence type="ECO:0000313" key="4">
    <source>
        <dbReference type="Proteomes" id="UP000233293"/>
    </source>
</evidence>
<keyword evidence="1" id="KW-0456">Lyase</keyword>
<dbReference type="GO" id="GO:0016740">
    <property type="term" value="F:transferase activity"/>
    <property type="evidence" value="ECO:0007669"/>
    <property type="project" value="UniProtKB-KW"/>
</dbReference>
<dbReference type="SUPFAM" id="SSF110857">
    <property type="entry name" value="Gamma-glutamyl cyclotransferase-like"/>
    <property type="match status" value="1"/>
</dbReference>
<proteinExistence type="predicted"/>
<dbReference type="Pfam" id="PF13772">
    <property type="entry name" value="AIG2_2"/>
    <property type="match status" value="1"/>
</dbReference>
<dbReference type="PANTHER" id="PTHR12935">
    <property type="entry name" value="GAMMA-GLUTAMYLCYCLOTRANSFERASE"/>
    <property type="match status" value="1"/>
</dbReference>
<dbReference type="EMBL" id="PIUM01000009">
    <property type="protein sequence ID" value="PKU24703.1"/>
    <property type="molecule type" value="Genomic_DNA"/>
</dbReference>
<name>A0A2N3PWB4_9PROT</name>
<dbReference type="Gene3D" id="3.10.490.10">
    <property type="entry name" value="Gamma-glutamyl cyclotransferase-like"/>
    <property type="match status" value="1"/>
</dbReference>
<comment type="caution">
    <text evidence="3">The sequence shown here is derived from an EMBL/GenBank/DDBJ whole genome shotgun (WGS) entry which is preliminary data.</text>
</comment>